<dbReference type="Pfam" id="PF01753">
    <property type="entry name" value="zf-MYND"/>
    <property type="match status" value="1"/>
</dbReference>
<evidence type="ECO:0000256" key="1">
    <source>
        <dbReference type="ARBA" id="ARBA00022723"/>
    </source>
</evidence>
<feature type="domain" description="MYND-type" evidence="5">
    <location>
        <begin position="133"/>
        <end position="170"/>
    </location>
</feature>
<evidence type="ECO:0000259" key="5">
    <source>
        <dbReference type="PROSITE" id="PS50865"/>
    </source>
</evidence>
<evidence type="ECO:0000313" key="7">
    <source>
        <dbReference type="Proteomes" id="UP000801492"/>
    </source>
</evidence>
<dbReference type="Pfam" id="PF04194">
    <property type="entry name" value="PDCD2_C"/>
    <property type="match status" value="1"/>
</dbReference>
<dbReference type="PANTHER" id="PTHR12298">
    <property type="entry name" value="PCDC2 PROGRAMMED CELL DEATH PROTEIN 2 -RELATED"/>
    <property type="match status" value="1"/>
</dbReference>
<gene>
    <name evidence="6" type="ORF">ILUMI_06275</name>
</gene>
<organism evidence="6 7">
    <name type="scientific">Ignelater luminosus</name>
    <name type="common">Cucubano</name>
    <name type="synonym">Pyrophorus luminosus</name>
    <dbReference type="NCBI Taxonomy" id="2038154"/>
    <lineage>
        <taxon>Eukaryota</taxon>
        <taxon>Metazoa</taxon>
        <taxon>Ecdysozoa</taxon>
        <taxon>Arthropoda</taxon>
        <taxon>Hexapoda</taxon>
        <taxon>Insecta</taxon>
        <taxon>Pterygota</taxon>
        <taxon>Neoptera</taxon>
        <taxon>Endopterygota</taxon>
        <taxon>Coleoptera</taxon>
        <taxon>Polyphaga</taxon>
        <taxon>Elateriformia</taxon>
        <taxon>Elateroidea</taxon>
        <taxon>Elateridae</taxon>
        <taxon>Agrypninae</taxon>
        <taxon>Pyrophorini</taxon>
        <taxon>Ignelater</taxon>
    </lineage>
</organism>
<dbReference type="EMBL" id="VTPC01002528">
    <property type="protein sequence ID" value="KAF2899911.1"/>
    <property type="molecule type" value="Genomic_DNA"/>
</dbReference>
<dbReference type="PROSITE" id="PS01360">
    <property type="entry name" value="ZF_MYND_1"/>
    <property type="match status" value="1"/>
</dbReference>
<accession>A0A8K0GHX0</accession>
<sequence length="341" mass="39414">MIRMMDGVDLGFADECEPWRLESRLFPSKVGGKPAWLSLEKLPTTEELQCDTCKQQMIFLCQVYAPYEDDDSNFHRTLFVFVCSNASCCKNNQSDNIKVFRSHLRLRNKFYSERPPVEQPDPNFTLSQWVKLCNLCGCLAEKHCSKCKTAAYCCRDHQVLDWKEDHKQNCGTNNLKKVNSKKLFCEYELAIEPEIKSTHEIDEEKALEEYEQLKEEGKAGTMADVPEADLEAHSAVDEDKTFSQFRKQINDDPDQVLRYERGGNPLWIAKEPKPILIPDCEYCGGPRQFEFQIMPQMLTMLGENELDWGILIVYSCKSSCVNIDGYKKEFVFKQDVSSKKN</sequence>
<proteinExistence type="predicted"/>
<dbReference type="Proteomes" id="UP000801492">
    <property type="component" value="Unassembled WGS sequence"/>
</dbReference>
<keyword evidence="2 4" id="KW-0863">Zinc-finger</keyword>
<dbReference type="Gene3D" id="6.10.140.2220">
    <property type="match status" value="1"/>
</dbReference>
<dbReference type="SUPFAM" id="SSF144232">
    <property type="entry name" value="HIT/MYND zinc finger-like"/>
    <property type="match status" value="1"/>
</dbReference>
<comment type="caution">
    <text evidence="6">The sequence shown here is derived from an EMBL/GenBank/DDBJ whole genome shotgun (WGS) entry which is preliminary data.</text>
</comment>
<dbReference type="PANTHER" id="PTHR12298:SF4">
    <property type="entry name" value="PROGRAMMED CELL DEATH PROTEIN 2"/>
    <property type="match status" value="1"/>
</dbReference>
<dbReference type="AlphaFoldDB" id="A0A8K0GHX0"/>
<dbReference type="GO" id="GO:0008270">
    <property type="term" value="F:zinc ion binding"/>
    <property type="evidence" value="ECO:0007669"/>
    <property type="project" value="UniProtKB-KW"/>
</dbReference>
<dbReference type="GO" id="GO:0005737">
    <property type="term" value="C:cytoplasm"/>
    <property type="evidence" value="ECO:0007669"/>
    <property type="project" value="InterPro"/>
</dbReference>
<dbReference type="InterPro" id="IPR002893">
    <property type="entry name" value="Znf_MYND"/>
</dbReference>
<protein>
    <recommendedName>
        <fullName evidence="5">MYND-type domain-containing protein</fullName>
    </recommendedName>
</protein>
<dbReference type="InterPro" id="IPR007320">
    <property type="entry name" value="PDCD2_C"/>
</dbReference>
<name>A0A8K0GHX0_IGNLU</name>
<evidence type="ECO:0000313" key="6">
    <source>
        <dbReference type="EMBL" id="KAF2899911.1"/>
    </source>
</evidence>
<keyword evidence="3" id="KW-0862">Zinc</keyword>
<dbReference type="GO" id="GO:0005634">
    <property type="term" value="C:nucleus"/>
    <property type="evidence" value="ECO:0007669"/>
    <property type="project" value="TreeGrafter"/>
</dbReference>
<dbReference type="OrthoDB" id="443682at2759"/>
<reference evidence="6" key="1">
    <citation type="submission" date="2019-08" db="EMBL/GenBank/DDBJ databases">
        <title>The genome of the North American firefly Photinus pyralis.</title>
        <authorList>
            <consortium name="Photinus pyralis genome working group"/>
            <person name="Fallon T.R."/>
            <person name="Sander Lower S.E."/>
            <person name="Weng J.-K."/>
        </authorList>
    </citation>
    <scope>NUCLEOTIDE SEQUENCE</scope>
    <source>
        <strain evidence="6">TRF0915ILg1</strain>
        <tissue evidence="6">Whole body</tissue>
    </source>
</reference>
<evidence type="ECO:0000256" key="3">
    <source>
        <dbReference type="ARBA" id="ARBA00022833"/>
    </source>
</evidence>
<keyword evidence="7" id="KW-1185">Reference proteome</keyword>
<evidence type="ECO:0000256" key="4">
    <source>
        <dbReference type="PROSITE-ProRule" id="PRU00134"/>
    </source>
</evidence>
<dbReference type="PROSITE" id="PS50865">
    <property type="entry name" value="ZF_MYND_2"/>
    <property type="match status" value="1"/>
</dbReference>
<keyword evidence="1" id="KW-0479">Metal-binding</keyword>
<evidence type="ECO:0000256" key="2">
    <source>
        <dbReference type="ARBA" id="ARBA00022771"/>
    </source>
</evidence>